<protein>
    <submittedName>
        <fullName evidence="2">Uncharacterized protein</fullName>
    </submittedName>
</protein>
<reference evidence="2" key="1">
    <citation type="submission" date="2021-02" db="EMBL/GenBank/DDBJ databases">
        <authorList>
            <person name="Nowell W R."/>
        </authorList>
    </citation>
    <scope>NUCLEOTIDE SEQUENCE</scope>
</reference>
<evidence type="ECO:0000313" key="4">
    <source>
        <dbReference type="Proteomes" id="UP000663891"/>
    </source>
</evidence>
<organism evidence="2 4">
    <name type="scientific">Adineta steineri</name>
    <dbReference type="NCBI Taxonomy" id="433720"/>
    <lineage>
        <taxon>Eukaryota</taxon>
        <taxon>Metazoa</taxon>
        <taxon>Spiralia</taxon>
        <taxon>Gnathifera</taxon>
        <taxon>Rotifera</taxon>
        <taxon>Eurotatoria</taxon>
        <taxon>Bdelloidea</taxon>
        <taxon>Adinetida</taxon>
        <taxon>Adinetidae</taxon>
        <taxon>Adineta</taxon>
    </lineage>
</organism>
<dbReference type="Proteomes" id="UP000663891">
    <property type="component" value="Unassembled WGS sequence"/>
</dbReference>
<accession>A0A815EHN0</accession>
<dbReference type="OrthoDB" id="9981921at2759"/>
<dbReference type="AlphaFoldDB" id="A0A815EHN0"/>
<comment type="caution">
    <text evidence="2">The sequence shown here is derived from an EMBL/GenBank/DDBJ whole genome shotgun (WGS) entry which is preliminary data.</text>
</comment>
<feature type="region of interest" description="Disordered" evidence="1">
    <location>
        <begin position="740"/>
        <end position="771"/>
    </location>
</feature>
<gene>
    <name evidence="3" type="ORF">OKA104_LOCUS20901</name>
    <name evidence="2" type="ORF">VCS650_LOCUS31824</name>
</gene>
<sequence>MSATNTKPDDELLNFNWRSVEGYSRLKTAKLLVRKAEAEDIKAIQREMAQEGESYEFLPDKVHQKPWSQSCSDEKRRYQTLWDAKLEFIQQKQLEQKEQRKKKRNVLDIKQDFQTIVAQRNRVLDKTSVKNDEDDEDLFYLIHNLKLYEKAYHENLKQLIEKFKTIYPIYDISLACKEITLSCLSSLSDEEARNYCEQAATASLAIQEKLTSLDYRETLDGTPLATEGESSLRFSLDACCRRYQFIRLILQTVLTLKTLVAEDRDMFQEYLESVNTAIDKYEACYVYILVRAYLSGNDANYDDEKVKDFIGKCEQILIREDTAHIRRFLVAVTALHFNRGLQYPILKFSIDEYKRLSASDDKIVEKAISILNQQEIKVCPSSEPSALESIGLIPKCGRPGKESMKSWCDDRRNYLCISGGSKLDFPVYIHESEIIELLKLIRDQFKFDFDGQYEEEEALNLPHEPLSSLVIYWSKEKQYAKNIQGQLRSGREIIQLDDRDYYVRLPGVKESYQDLERVIFKRLMDESEQYTAWFRQIIKESGKDIDSNREFVLFAHAKVVSECARNLSTWMINLMCLDFIENDITLDGKSYTDNRIRHSSWNLFFERHSMTGGSYHNQVGEGTENRNQDEIERKELLIVMNWLCIFWTGNENVAMVNDSDIKLADFEQVNRTKLEAAERYARTCILNTLYYRMYSIASWDCNHFEEVLLLQCSPPFVRISRRILGQMFFDEQPLRLIEDDHSSNFNDSPDEAQLKNRRLESSKETDRDEVKRQSIKRFKRLVETTPDGFTLRDFYLGKLQQLKSRNPLATQ</sequence>
<proteinExistence type="predicted"/>
<feature type="compositionally biased region" description="Basic and acidic residues" evidence="1">
    <location>
        <begin position="752"/>
        <end position="771"/>
    </location>
</feature>
<name>A0A815EHN0_9BILA</name>
<evidence type="ECO:0000256" key="1">
    <source>
        <dbReference type="SAM" id="MobiDB-lite"/>
    </source>
</evidence>
<dbReference type="Proteomes" id="UP000663881">
    <property type="component" value="Unassembled WGS sequence"/>
</dbReference>
<evidence type="ECO:0000313" key="3">
    <source>
        <dbReference type="EMBL" id="CAF3841012.1"/>
    </source>
</evidence>
<dbReference type="EMBL" id="CAJNON010000556">
    <property type="protein sequence ID" value="CAF1315231.1"/>
    <property type="molecule type" value="Genomic_DNA"/>
</dbReference>
<evidence type="ECO:0000313" key="2">
    <source>
        <dbReference type="EMBL" id="CAF1315231.1"/>
    </source>
</evidence>
<dbReference type="EMBL" id="CAJOAY010001422">
    <property type="protein sequence ID" value="CAF3841012.1"/>
    <property type="molecule type" value="Genomic_DNA"/>
</dbReference>